<dbReference type="GO" id="GO:0003824">
    <property type="term" value="F:catalytic activity"/>
    <property type="evidence" value="ECO:0007669"/>
    <property type="project" value="InterPro"/>
</dbReference>
<protein>
    <submittedName>
        <fullName evidence="2">Uncharacterized protein</fullName>
    </submittedName>
</protein>
<dbReference type="InterPro" id="IPR035994">
    <property type="entry name" value="Nucleoside_phosphorylase_sf"/>
</dbReference>
<sequence length="424" mass="47881">MALSAQALEFRKAIARQLIESHIDDLDRMMEVDQAALESAELTALPEPIAFPEGLAPIPQPINPKPHEEAPLPEADILIVTWTVAEQSGLADVMTPGYSRHQWYRYRRNFEDHYLPLIRTAEQDRRDPPSRQNNRLGSWFISTVGDLKVVCFKSELHLNQDGIWLNEDGTQANRKTGYATLPVKDMFEQLIAEVKPSHVLTTGTSGAVYLNHNLGDVVITRGAKFRLTDEFTREPYNGLNIEGAQYKSVWDVPNTYFQKAEELMGGFKHHLKEPIFTTPTKRFTPNTEPTTPWPNDPAIRMDGTGELPEFHPIISTDFFEFGTSANNMEALGSAVEMGDAVLGLVCEEMDNPPKWLVLRNISDPQINADLPNHPRELNMQVHWAVWYYEVFGYWTSINGALATWAVIAGLQSQGENHEQIETSN</sequence>
<dbReference type="Gene3D" id="3.40.50.1580">
    <property type="entry name" value="Nucleoside phosphorylase domain"/>
    <property type="match status" value="1"/>
</dbReference>
<dbReference type="GO" id="GO:0009116">
    <property type="term" value="P:nucleoside metabolic process"/>
    <property type="evidence" value="ECO:0007669"/>
    <property type="project" value="InterPro"/>
</dbReference>
<dbReference type="SUPFAM" id="SSF53167">
    <property type="entry name" value="Purine and uridine phosphorylases"/>
    <property type="match status" value="1"/>
</dbReference>
<gene>
    <name evidence="2" type="ORF">BAL341_2530</name>
</gene>
<dbReference type="AlphaFoldDB" id="A0A486XUQ1"/>
<feature type="region of interest" description="Disordered" evidence="1">
    <location>
        <begin position="278"/>
        <end position="298"/>
    </location>
</feature>
<proteinExistence type="predicted"/>
<evidence type="ECO:0000313" key="2">
    <source>
        <dbReference type="EMBL" id="VHO05446.1"/>
    </source>
</evidence>
<organism evidence="2">
    <name type="scientific">Rheinheimera sp. BAL341</name>
    <dbReference type="NCBI Taxonomy" id="1708203"/>
    <lineage>
        <taxon>Bacteria</taxon>
        <taxon>Pseudomonadati</taxon>
        <taxon>Pseudomonadota</taxon>
        <taxon>Gammaproteobacteria</taxon>
        <taxon>Chromatiales</taxon>
        <taxon>Chromatiaceae</taxon>
        <taxon>Rheinheimera</taxon>
    </lineage>
</organism>
<evidence type="ECO:0000256" key="1">
    <source>
        <dbReference type="SAM" id="MobiDB-lite"/>
    </source>
</evidence>
<dbReference type="EMBL" id="CAAJGR010000125">
    <property type="protein sequence ID" value="VHO05446.1"/>
    <property type="molecule type" value="Genomic_DNA"/>
</dbReference>
<accession>A0A486XUQ1</accession>
<name>A0A486XUQ1_9GAMM</name>
<reference evidence="2" key="1">
    <citation type="submission" date="2019-04" db="EMBL/GenBank/DDBJ databases">
        <authorList>
            <person name="Brambilla D."/>
        </authorList>
    </citation>
    <scope>NUCLEOTIDE SEQUENCE</scope>
    <source>
        <strain evidence="2">BAL1</strain>
    </source>
</reference>